<evidence type="ECO:0000313" key="3">
    <source>
        <dbReference type="EMBL" id="KAJ7016396.1"/>
    </source>
</evidence>
<evidence type="ECO:0000256" key="1">
    <source>
        <dbReference type="SAM" id="MobiDB-lite"/>
    </source>
</evidence>
<proteinExistence type="predicted"/>
<accession>A0AAD6RW28</accession>
<organism evidence="3 4">
    <name type="scientific">Mycena alexandri</name>
    <dbReference type="NCBI Taxonomy" id="1745969"/>
    <lineage>
        <taxon>Eukaryota</taxon>
        <taxon>Fungi</taxon>
        <taxon>Dikarya</taxon>
        <taxon>Basidiomycota</taxon>
        <taxon>Agaricomycotina</taxon>
        <taxon>Agaricomycetes</taxon>
        <taxon>Agaricomycetidae</taxon>
        <taxon>Agaricales</taxon>
        <taxon>Marasmiineae</taxon>
        <taxon>Mycenaceae</taxon>
        <taxon>Mycena</taxon>
    </lineage>
</organism>
<feature type="domain" description="DUF6570" evidence="2">
    <location>
        <begin position="67"/>
        <end position="208"/>
    </location>
</feature>
<gene>
    <name evidence="3" type="ORF">C8F04DRAFT_981736</name>
</gene>
<dbReference type="InterPro" id="IPR046700">
    <property type="entry name" value="DUF6570"/>
</dbReference>
<dbReference type="AlphaFoldDB" id="A0AAD6RW28"/>
<evidence type="ECO:0000313" key="4">
    <source>
        <dbReference type="Proteomes" id="UP001218188"/>
    </source>
</evidence>
<feature type="region of interest" description="Disordered" evidence="1">
    <location>
        <begin position="1"/>
        <end position="32"/>
    </location>
</feature>
<dbReference type="Pfam" id="PF20209">
    <property type="entry name" value="DUF6570"/>
    <property type="match status" value="1"/>
</dbReference>
<protein>
    <recommendedName>
        <fullName evidence="2">DUF6570 domain-containing protein</fullName>
    </recommendedName>
</protein>
<evidence type="ECO:0000259" key="2">
    <source>
        <dbReference type="Pfam" id="PF20209"/>
    </source>
</evidence>
<feature type="region of interest" description="Disordered" evidence="1">
    <location>
        <begin position="234"/>
        <end position="262"/>
    </location>
</feature>
<dbReference type="Proteomes" id="UP001218188">
    <property type="component" value="Unassembled WGS sequence"/>
</dbReference>
<keyword evidence="4" id="KW-1185">Reference proteome</keyword>
<comment type="caution">
    <text evidence="3">The sequence shown here is derived from an EMBL/GenBank/DDBJ whole genome shotgun (WGS) entry which is preliminary data.</text>
</comment>
<name>A0AAD6RW28_9AGAR</name>
<reference evidence="3" key="1">
    <citation type="submission" date="2023-03" db="EMBL/GenBank/DDBJ databases">
        <title>Massive genome expansion in bonnet fungi (Mycena s.s.) driven by repeated elements and novel gene families across ecological guilds.</title>
        <authorList>
            <consortium name="Lawrence Berkeley National Laboratory"/>
            <person name="Harder C.B."/>
            <person name="Miyauchi S."/>
            <person name="Viragh M."/>
            <person name="Kuo A."/>
            <person name="Thoen E."/>
            <person name="Andreopoulos B."/>
            <person name="Lu D."/>
            <person name="Skrede I."/>
            <person name="Drula E."/>
            <person name="Henrissat B."/>
            <person name="Morin E."/>
            <person name="Kohler A."/>
            <person name="Barry K."/>
            <person name="LaButti K."/>
            <person name="Morin E."/>
            <person name="Salamov A."/>
            <person name="Lipzen A."/>
            <person name="Mereny Z."/>
            <person name="Hegedus B."/>
            <person name="Baldrian P."/>
            <person name="Stursova M."/>
            <person name="Weitz H."/>
            <person name="Taylor A."/>
            <person name="Grigoriev I.V."/>
            <person name="Nagy L.G."/>
            <person name="Martin F."/>
            <person name="Kauserud H."/>
        </authorList>
    </citation>
    <scope>NUCLEOTIDE SEQUENCE</scope>
    <source>
        <strain evidence="3">CBHHK200</strain>
    </source>
</reference>
<sequence>MSESEEDEIDPHPWLDPRCPDPPMPLPANHPYQSLLIDPESLEQDPETMEPVIALCTKCRSALKSARVPALSIANRNYLGPVPPELQNLTVVEEAMIALCRAKCWIIQLREENGDDSLPTSQRGVRGHIIVYPQRPSAIAKTLPPSISDVTTPICVVFVGSKPPTPEWLKEKASPLIVRKERVANALNWLKIHNHLYKEVLVDEDVLQQLPTESILPFHIQHIIPNAGIDVTTSDYVPDSSQPPCSTDSSSQPPNLSEILNPPPASIPFQSVVVTDVDGNAPSHELRSAALRHLRKPGANYIEIPHDPNPANEFKNPHPLSHDVSHSISLRSWGSRR</sequence>
<feature type="compositionally biased region" description="Basic and acidic residues" evidence="1">
    <location>
        <begin position="10"/>
        <end position="19"/>
    </location>
</feature>
<dbReference type="EMBL" id="JARJCM010000512">
    <property type="protein sequence ID" value="KAJ7016396.1"/>
    <property type="molecule type" value="Genomic_DNA"/>
</dbReference>
<feature type="compositionally biased region" description="Polar residues" evidence="1">
    <location>
        <begin position="326"/>
        <end position="337"/>
    </location>
</feature>
<feature type="region of interest" description="Disordered" evidence="1">
    <location>
        <begin position="303"/>
        <end position="337"/>
    </location>
</feature>
<feature type="compositionally biased region" description="Low complexity" evidence="1">
    <location>
        <begin position="238"/>
        <end position="254"/>
    </location>
</feature>